<keyword evidence="7" id="KW-0067">ATP-binding</keyword>
<dbReference type="PANTHER" id="PTHR24421:SF10">
    <property type="entry name" value="NITRATE_NITRITE SENSOR PROTEIN NARQ"/>
    <property type="match status" value="1"/>
</dbReference>
<dbReference type="Gene3D" id="3.30.565.10">
    <property type="entry name" value="Histidine kinase-like ATPase, C-terminal domain"/>
    <property type="match status" value="1"/>
</dbReference>
<keyword evidence="5" id="KW-0547">Nucleotide-binding</keyword>
<keyword evidence="6 11" id="KW-0418">Kinase</keyword>
<dbReference type="GO" id="GO:0016301">
    <property type="term" value="F:kinase activity"/>
    <property type="evidence" value="ECO:0007669"/>
    <property type="project" value="UniProtKB-KW"/>
</dbReference>
<evidence type="ECO:0000256" key="1">
    <source>
        <dbReference type="ARBA" id="ARBA00000085"/>
    </source>
</evidence>
<feature type="transmembrane region" description="Helical" evidence="9">
    <location>
        <begin position="12"/>
        <end position="32"/>
    </location>
</feature>
<evidence type="ECO:0000313" key="11">
    <source>
        <dbReference type="EMBL" id="GAA2711261.1"/>
    </source>
</evidence>
<evidence type="ECO:0000313" key="12">
    <source>
        <dbReference type="Proteomes" id="UP001500886"/>
    </source>
</evidence>
<sequence>MNSRGPLRRRAVQVLCATVCAAALLVAALLFTEAGWRTVTPMATTVVVTFALLGWWPRTRPRLVPAALVVASTTGAATAVTGSPRSLGATGLMALVEIAVSLLMIFMVVRFATPRRSAAAATALALSESTVTLRLETPANLTAALGQCALFMLAGGVAALVGSYLRSLDARRLRSVGEARKAQRMQLAADLHDFVAHDVSGIVVLAQAGQVMGEAARPEQLLPLLQRIEAAGLQALASLDRTVLMLNDSPARTAAEPGEVRPSPYGLADITDLVERFRSSSRSEVEYDCDVTGEAADAVPREVAATAHRLVAEALTNVRRHAVSAMRVRVFVRMEGAGQDRTLLVGVVNGNRALTDGALGSSRLGGGTGLAGLEERVVALGGTLGAGPHGTTGWQVRASFPLAGAVR</sequence>
<dbReference type="InterPro" id="IPR036890">
    <property type="entry name" value="HATPase_C_sf"/>
</dbReference>
<evidence type="ECO:0000259" key="10">
    <source>
        <dbReference type="Pfam" id="PF07730"/>
    </source>
</evidence>
<dbReference type="Proteomes" id="UP001500886">
    <property type="component" value="Unassembled WGS sequence"/>
</dbReference>
<protein>
    <recommendedName>
        <fullName evidence="2">histidine kinase</fullName>
        <ecNumber evidence="2">2.7.13.3</ecNumber>
    </recommendedName>
</protein>
<dbReference type="PANTHER" id="PTHR24421">
    <property type="entry name" value="NITRATE/NITRITE SENSOR PROTEIN NARX-RELATED"/>
    <property type="match status" value="1"/>
</dbReference>
<organism evidence="11 12">
    <name type="scientific">Streptomyces luteosporeus</name>
    <dbReference type="NCBI Taxonomy" id="173856"/>
    <lineage>
        <taxon>Bacteria</taxon>
        <taxon>Bacillati</taxon>
        <taxon>Actinomycetota</taxon>
        <taxon>Actinomycetes</taxon>
        <taxon>Kitasatosporales</taxon>
        <taxon>Streptomycetaceae</taxon>
        <taxon>Streptomyces</taxon>
    </lineage>
</organism>
<feature type="domain" description="Signal transduction histidine kinase subgroup 3 dimerisation and phosphoacceptor" evidence="10">
    <location>
        <begin position="184"/>
        <end position="247"/>
    </location>
</feature>
<feature type="transmembrane region" description="Helical" evidence="9">
    <location>
        <begin position="63"/>
        <end position="81"/>
    </location>
</feature>
<gene>
    <name evidence="11" type="ORF">GCM10010315_12700</name>
</gene>
<evidence type="ECO:0000256" key="5">
    <source>
        <dbReference type="ARBA" id="ARBA00022741"/>
    </source>
</evidence>
<keyword evidence="4" id="KW-0808">Transferase</keyword>
<dbReference type="InterPro" id="IPR011712">
    <property type="entry name" value="Sig_transdc_His_kin_sub3_dim/P"/>
</dbReference>
<comment type="catalytic activity">
    <reaction evidence="1">
        <text>ATP + protein L-histidine = ADP + protein N-phospho-L-histidine.</text>
        <dbReference type="EC" id="2.7.13.3"/>
    </reaction>
</comment>
<dbReference type="Pfam" id="PF07730">
    <property type="entry name" value="HisKA_3"/>
    <property type="match status" value="1"/>
</dbReference>
<feature type="transmembrane region" description="Helical" evidence="9">
    <location>
        <begin position="141"/>
        <end position="165"/>
    </location>
</feature>
<reference evidence="11 12" key="1">
    <citation type="journal article" date="2019" name="Int. J. Syst. Evol. Microbiol.">
        <title>The Global Catalogue of Microorganisms (GCM) 10K type strain sequencing project: providing services to taxonomists for standard genome sequencing and annotation.</title>
        <authorList>
            <consortium name="The Broad Institute Genomics Platform"/>
            <consortium name="The Broad Institute Genome Sequencing Center for Infectious Disease"/>
            <person name="Wu L."/>
            <person name="Ma J."/>
        </authorList>
    </citation>
    <scope>NUCLEOTIDE SEQUENCE [LARGE SCALE GENOMIC DNA]</scope>
    <source>
        <strain evidence="11 12">JCM 4542</strain>
    </source>
</reference>
<name>A0ABN3TMG8_9ACTN</name>
<dbReference type="InterPro" id="IPR050482">
    <property type="entry name" value="Sensor_HK_TwoCompSys"/>
</dbReference>
<keyword evidence="3" id="KW-0597">Phosphoprotein</keyword>
<evidence type="ECO:0000256" key="7">
    <source>
        <dbReference type="ARBA" id="ARBA00022840"/>
    </source>
</evidence>
<evidence type="ECO:0000256" key="3">
    <source>
        <dbReference type="ARBA" id="ARBA00022553"/>
    </source>
</evidence>
<evidence type="ECO:0000256" key="2">
    <source>
        <dbReference type="ARBA" id="ARBA00012438"/>
    </source>
</evidence>
<dbReference type="Gene3D" id="1.20.5.1930">
    <property type="match status" value="1"/>
</dbReference>
<keyword evidence="9" id="KW-1133">Transmembrane helix</keyword>
<dbReference type="SUPFAM" id="SSF55874">
    <property type="entry name" value="ATPase domain of HSP90 chaperone/DNA topoisomerase II/histidine kinase"/>
    <property type="match status" value="1"/>
</dbReference>
<evidence type="ECO:0000256" key="8">
    <source>
        <dbReference type="ARBA" id="ARBA00023012"/>
    </source>
</evidence>
<dbReference type="EMBL" id="BAAASL010000004">
    <property type="protein sequence ID" value="GAA2711261.1"/>
    <property type="molecule type" value="Genomic_DNA"/>
</dbReference>
<evidence type="ECO:0000256" key="6">
    <source>
        <dbReference type="ARBA" id="ARBA00022777"/>
    </source>
</evidence>
<evidence type="ECO:0000256" key="4">
    <source>
        <dbReference type="ARBA" id="ARBA00022679"/>
    </source>
</evidence>
<dbReference type="EC" id="2.7.13.3" evidence="2"/>
<feature type="transmembrane region" description="Helical" evidence="9">
    <location>
        <begin position="38"/>
        <end position="56"/>
    </location>
</feature>
<feature type="transmembrane region" description="Helical" evidence="9">
    <location>
        <begin position="87"/>
        <end position="106"/>
    </location>
</feature>
<accession>A0ABN3TMG8</accession>
<proteinExistence type="predicted"/>
<keyword evidence="9" id="KW-0472">Membrane</keyword>
<keyword evidence="8" id="KW-0902">Two-component regulatory system</keyword>
<comment type="caution">
    <text evidence="11">The sequence shown here is derived from an EMBL/GenBank/DDBJ whole genome shotgun (WGS) entry which is preliminary data.</text>
</comment>
<keyword evidence="9" id="KW-0812">Transmembrane</keyword>
<evidence type="ECO:0000256" key="9">
    <source>
        <dbReference type="SAM" id="Phobius"/>
    </source>
</evidence>
<keyword evidence="12" id="KW-1185">Reference proteome</keyword>